<dbReference type="Proteomes" id="UP001595916">
    <property type="component" value="Unassembled WGS sequence"/>
</dbReference>
<sequence length="190" mass="22465">MEVFVYDFDGTIYDGDSSVDFFMYVFKKNPGSILKIIPLLLYSFILYFCKRISKKTLKERYFSFLKHNTQVDDLLRGFWEENFCKLKPWYLEKRDHSRDIIISASPEFLLHIPAQKIGVFKLIATKVDKETGQFLSENCYGKEKVNRLYEFFPECNVLESYSDSYSDSCLFDISHKAYLVKKGEIILVNR</sequence>
<accession>A0ABV9QKX0</accession>
<dbReference type="InterPro" id="IPR023214">
    <property type="entry name" value="HAD_sf"/>
</dbReference>
<dbReference type="RefSeq" id="WP_379788516.1">
    <property type="nucleotide sequence ID" value="NZ_JBHSHL010000028.1"/>
</dbReference>
<name>A0ABV9QKX0_9FIRM</name>
<dbReference type="Gene3D" id="3.40.50.1000">
    <property type="entry name" value="HAD superfamily/HAD-like"/>
    <property type="match status" value="1"/>
</dbReference>
<comment type="caution">
    <text evidence="2">The sequence shown here is derived from an EMBL/GenBank/DDBJ whole genome shotgun (WGS) entry which is preliminary data.</text>
</comment>
<gene>
    <name evidence="2" type="ORF">ACFO4R_07805</name>
</gene>
<dbReference type="InterPro" id="IPR036412">
    <property type="entry name" value="HAD-like_sf"/>
</dbReference>
<protein>
    <submittedName>
        <fullName evidence="2">Haloacid dehalogenase-like hydrolase</fullName>
    </submittedName>
</protein>
<dbReference type="Gene3D" id="1.20.1440.100">
    <property type="entry name" value="SG protein - dephosphorylation function"/>
    <property type="match status" value="1"/>
</dbReference>
<dbReference type="EMBL" id="JBHSHL010000028">
    <property type="protein sequence ID" value="MFC4804985.1"/>
    <property type="molecule type" value="Genomic_DNA"/>
</dbReference>
<keyword evidence="1" id="KW-1133">Transmembrane helix</keyword>
<proteinExistence type="predicted"/>
<keyword evidence="1" id="KW-0472">Membrane</keyword>
<evidence type="ECO:0000313" key="2">
    <source>
        <dbReference type="EMBL" id="MFC4804985.1"/>
    </source>
</evidence>
<evidence type="ECO:0000256" key="1">
    <source>
        <dbReference type="SAM" id="Phobius"/>
    </source>
</evidence>
<dbReference type="SUPFAM" id="SSF56784">
    <property type="entry name" value="HAD-like"/>
    <property type="match status" value="1"/>
</dbReference>
<dbReference type="Pfam" id="PF12710">
    <property type="entry name" value="HAD"/>
    <property type="match status" value="1"/>
</dbReference>
<evidence type="ECO:0000313" key="3">
    <source>
        <dbReference type="Proteomes" id="UP001595916"/>
    </source>
</evidence>
<reference evidence="3" key="1">
    <citation type="journal article" date="2019" name="Int. J. Syst. Evol. Microbiol.">
        <title>The Global Catalogue of Microorganisms (GCM) 10K type strain sequencing project: providing services to taxonomists for standard genome sequencing and annotation.</title>
        <authorList>
            <consortium name="The Broad Institute Genomics Platform"/>
            <consortium name="The Broad Institute Genome Sequencing Center for Infectious Disease"/>
            <person name="Wu L."/>
            <person name="Ma J."/>
        </authorList>
    </citation>
    <scope>NUCLEOTIDE SEQUENCE [LARGE SCALE GENOMIC DNA]</scope>
    <source>
        <strain evidence="3">CCUG 46385</strain>
    </source>
</reference>
<organism evidence="2 3">
    <name type="scientific">Filifactor villosus</name>
    <dbReference type="NCBI Taxonomy" id="29374"/>
    <lineage>
        <taxon>Bacteria</taxon>
        <taxon>Bacillati</taxon>
        <taxon>Bacillota</taxon>
        <taxon>Clostridia</taxon>
        <taxon>Peptostreptococcales</taxon>
        <taxon>Filifactoraceae</taxon>
        <taxon>Filifactor</taxon>
    </lineage>
</organism>
<keyword evidence="3" id="KW-1185">Reference proteome</keyword>
<feature type="transmembrane region" description="Helical" evidence="1">
    <location>
        <begin position="32"/>
        <end position="49"/>
    </location>
</feature>
<keyword evidence="1" id="KW-0812">Transmembrane</keyword>